<organism evidence="2 3">
    <name type="scientific">Lysobacter niastensis</name>
    <dbReference type="NCBI Taxonomy" id="380629"/>
    <lineage>
        <taxon>Bacteria</taxon>
        <taxon>Pseudomonadati</taxon>
        <taxon>Pseudomonadota</taxon>
        <taxon>Gammaproteobacteria</taxon>
        <taxon>Lysobacterales</taxon>
        <taxon>Lysobacteraceae</taxon>
        <taxon>Lysobacter</taxon>
    </lineage>
</organism>
<evidence type="ECO:0000313" key="2">
    <source>
        <dbReference type="EMBL" id="MDR7135188.1"/>
    </source>
</evidence>
<name>A0ABU1WC69_9GAMM</name>
<keyword evidence="3" id="KW-1185">Reference proteome</keyword>
<accession>A0ABU1WC69</accession>
<gene>
    <name evidence="2" type="ORF">J2X06_002397</name>
</gene>
<dbReference type="RefSeq" id="WP_310062690.1">
    <property type="nucleotide sequence ID" value="NZ_JAVDVY010000002.1"/>
</dbReference>
<feature type="signal peptide" evidence="1">
    <location>
        <begin position="1"/>
        <end position="19"/>
    </location>
</feature>
<dbReference type="EMBL" id="JAVDVY010000002">
    <property type="protein sequence ID" value="MDR7135188.1"/>
    <property type="molecule type" value="Genomic_DNA"/>
</dbReference>
<sequence>MAPTLWLMCAFALTAPLHAAEAMDVPVLWESPGCDHEKLGSVEIDAGSRVNESTADINVPLVDYGRAMTKLANAGLAQGANAVVLRSHQGVYFTRNGKQSRKPVYVKLRGAAIRLVEPGQCQLVFVDVEELEARSRSGKPVEVSSREAFEGE</sequence>
<proteinExistence type="predicted"/>
<dbReference type="Proteomes" id="UP001251524">
    <property type="component" value="Unassembled WGS sequence"/>
</dbReference>
<reference evidence="2 3" key="1">
    <citation type="submission" date="2023-07" db="EMBL/GenBank/DDBJ databases">
        <title>Sorghum-associated microbial communities from plants grown in Nebraska, USA.</title>
        <authorList>
            <person name="Schachtman D."/>
        </authorList>
    </citation>
    <scope>NUCLEOTIDE SEQUENCE [LARGE SCALE GENOMIC DNA]</scope>
    <source>
        <strain evidence="2 3">BE198</strain>
    </source>
</reference>
<protein>
    <submittedName>
        <fullName evidence="2">Uncharacterized protein</fullName>
    </submittedName>
</protein>
<keyword evidence="1" id="KW-0732">Signal</keyword>
<evidence type="ECO:0000313" key="3">
    <source>
        <dbReference type="Proteomes" id="UP001251524"/>
    </source>
</evidence>
<comment type="caution">
    <text evidence="2">The sequence shown here is derived from an EMBL/GenBank/DDBJ whole genome shotgun (WGS) entry which is preliminary data.</text>
</comment>
<feature type="chain" id="PRO_5047375549" evidence="1">
    <location>
        <begin position="20"/>
        <end position="152"/>
    </location>
</feature>
<evidence type="ECO:0000256" key="1">
    <source>
        <dbReference type="SAM" id="SignalP"/>
    </source>
</evidence>